<proteinExistence type="predicted"/>
<comment type="caution">
    <text evidence="1">The sequence shown here is derived from an EMBL/GenBank/DDBJ whole genome shotgun (WGS) entry which is preliminary data.</text>
</comment>
<gene>
    <name evidence="1" type="ORF">M9H77_16622</name>
</gene>
<protein>
    <submittedName>
        <fullName evidence="1">Uncharacterized protein</fullName>
    </submittedName>
</protein>
<dbReference type="Proteomes" id="UP001060085">
    <property type="component" value="Linkage Group LG04"/>
</dbReference>
<sequence>MAQVPSVHHLNHRIQLRGLREKKQKKRVEGKSCSWKKIQVAAQKSAAAMQKFVVVRRTVEAEIEAEIGAKIPVAEAECFVFIKNFTAAAKKLQKSKAAKAEADSRKSSSVEKFQQLCRNFKQFSFGRNPSHDFLK</sequence>
<keyword evidence="2" id="KW-1185">Reference proteome</keyword>
<reference evidence="2" key="1">
    <citation type="journal article" date="2023" name="Nat. Plants">
        <title>Single-cell RNA sequencing provides a high-resolution roadmap for understanding the multicellular compartmentation of specialized metabolism.</title>
        <authorList>
            <person name="Sun S."/>
            <person name="Shen X."/>
            <person name="Li Y."/>
            <person name="Li Y."/>
            <person name="Wang S."/>
            <person name="Li R."/>
            <person name="Zhang H."/>
            <person name="Shen G."/>
            <person name="Guo B."/>
            <person name="Wei J."/>
            <person name="Xu J."/>
            <person name="St-Pierre B."/>
            <person name="Chen S."/>
            <person name="Sun C."/>
        </authorList>
    </citation>
    <scope>NUCLEOTIDE SEQUENCE [LARGE SCALE GENOMIC DNA]</scope>
</reference>
<evidence type="ECO:0000313" key="2">
    <source>
        <dbReference type="Proteomes" id="UP001060085"/>
    </source>
</evidence>
<organism evidence="1 2">
    <name type="scientific">Catharanthus roseus</name>
    <name type="common">Madagascar periwinkle</name>
    <name type="synonym">Vinca rosea</name>
    <dbReference type="NCBI Taxonomy" id="4058"/>
    <lineage>
        <taxon>Eukaryota</taxon>
        <taxon>Viridiplantae</taxon>
        <taxon>Streptophyta</taxon>
        <taxon>Embryophyta</taxon>
        <taxon>Tracheophyta</taxon>
        <taxon>Spermatophyta</taxon>
        <taxon>Magnoliopsida</taxon>
        <taxon>eudicotyledons</taxon>
        <taxon>Gunneridae</taxon>
        <taxon>Pentapetalae</taxon>
        <taxon>asterids</taxon>
        <taxon>lamiids</taxon>
        <taxon>Gentianales</taxon>
        <taxon>Apocynaceae</taxon>
        <taxon>Rauvolfioideae</taxon>
        <taxon>Vinceae</taxon>
        <taxon>Catharanthinae</taxon>
        <taxon>Catharanthus</taxon>
    </lineage>
</organism>
<dbReference type="EMBL" id="CM044704">
    <property type="protein sequence ID" value="KAI5666769.1"/>
    <property type="molecule type" value="Genomic_DNA"/>
</dbReference>
<name>A0ACC0B298_CATRO</name>
<evidence type="ECO:0000313" key="1">
    <source>
        <dbReference type="EMBL" id="KAI5666769.1"/>
    </source>
</evidence>
<accession>A0ACC0B298</accession>